<accession>A0ABQ7BTS4</accession>
<evidence type="ECO:0000313" key="2">
    <source>
        <dbReference type="EMBL" id="KAF3542909.1"/>
    </source>
</evidence>
<dbReference type="EMBL" id="QGKV02000832">
    <property type="protein sequence ID" value="KAF3542909.1"/>
    <property type="molecule type" value="Genomic_DNA"/>
</dbReference>
<keyword evidence="3" id="KW-1185">Reference proteome</keyword>
<dbReference type="PROSITE" id="PS51257">
    <property type="entry name" value="PROKAR_LIPOPROTEIN"/>
    <property type="match status" value="1"/>
</dbReference>
<feature type="compositionally biased region" description="Low complexity" evidence="1">
    <location>
        <begin position="1"/>
        <end position="20"/>
    </location>
</feature>
<proteinExistence type="predicted"/>
<sequence length="66" mass="7410">MRKSSNSTNNNGHSSSSCSSCKRLTSCRQSDSKDMVVLALRLRRRLARDERVVPASKCQPRRMQAA</sequence>
<reference evidence="2 3" key="1">
    <citation type="journal article" date="2020" name="BMC Genomics">
        <title>Intraspecific diversification of the crop wild relative Brassica cretica Lam. using demographic model selection.</title>
        <authorList>
            <person name="Kioukis A."/>
            <person name="Michalopoulou V.A."/>
            <person name="Briers L."/>
            <person name="Pirintsos S."/>
            <person name="Studholme D.J."/>
            <person name="Pavlidis P."/>
            <person name="Sarris P.F."/>
        </authorList>
    </citation>
    <scope>NUCLEOTIDE SEQUENCE [LARGE SCALE GENOMIC DNA]</scope>
    <source>
        <strain evidence="3">cv. PFS-1207/04</strain>
    </source>
</reference>
<evidence type="ECO:0000313" key="3">
    <source>
        <dbReference type="Proteomes" id="UP000266723"/>
    </source>
</evidence>
<name>A0ABQ7BTS4_BRACR</name>
<comment type="caution">
    <text evidence="2">The sequence shown here is derived from an EMBL/GenBank/DDBJ whole genome shotgun (WGS) entry which is preliminary data.</text>
</comment>
<dbReference type="Proteomes" id="UP000266723">
    <property type="component" value="Unassembled WGS sequence"/>
</dbReference>
<protein>
    <submittedName>
        <fullName evidence="2">Uncharacterized protein</fullName>
    </submittedName>
</protein>
<gene>
    <name evidence="2" type="ORF">DY000_02003959</name>
</gene>
<organism evidence="2 3">
    <name type="scientific">Brassica cretica</name>
    <name type="common">Mustard</name>
    <dbReference type="NCBI Taxonomy" id="69181"/>
    <lineage>
        <taxon>Eukaryota</taxon>
        <taxon>Viridiplantae</taxon>
        <taxon>Streptophyta</taxon>
        <taxon>Embryophyta</taxon>
        <taxon>Tracheophyta</taxon>
        <taxon>Spermatophyta</taxon>
        <taxon>Magnoliopsida</taxon>
        <taxon>eudicotyledons</taxon>
        <taxon>Gunneridae</taxon>
        <taxon>Pentapetalae</taxon>
        <taxon>rosids</taxon>
        <taxon>malvids</taxon>
        <taxon>Brassicales</taxon>
        <taxon>Brassicaceae</taxon>
        <taxon>Brassiceae</taxon>
        <taxon>Brassica</taxon>
    </lineage>
</organism>
<feature type="region of interest" description="Disordered" evidence="1">
    <location>
        <begin position="1"/>
        <end position="31"/>
    </location>
</feature>
<evidence type="ECO:0000256" key="1">
    <source>
        <dbReference type="SAM" id="MobiDB-lite"/>
    </source>
</evidence>